<evidence type="ECO:0000313" key="1">
    <source>
        <dbReference type="EMBL" id="RNL82573.1"/>
    </source>
</evidence>
<name>A0A3N0E445_9ACTN</name>
<dbReference type="EMBL" id="RJMB01000022">
    <property type="protein sequence ID" value="RNL82573.1"/>
    <property type="molecule type" value="Genomic_DNA"/>
</dbReference>
<keyword evidence="2" id="KW-1185">Reference proteome</keyword>
<dbReference type="PROSITE" id="PS51257">
    <property type="entry name" value="PROKAR_LIPOPROTEIN"/>
    <property type="match status" value="1"/>
</dbReference>
<protein>
    <recommendedName>
        <fullName evidence="3">Lipoprotein</fullName>
    </recommendedName>
</protein>
<gene>
    <name evidence="1" type="ORF">EFW17_18855</name>
</gene>
<evidence type="ECO:0008006" key="3">
    <source>
        <dbReference type="Google" id="ProtNLM"/>
    </source>
</evidence>
<reference evidence="1 2" key="1">
    <citation type="submission" date="2018-11" db="EMBL/GenBank/DDBJ databases">
        <title>The genome draft of YIM 96095.</title>
        <authorList>
            <person name="Tang S.-K."/>
            <person name="Chunyu W.-X."/>
            <person name="Feng Y.-Z."/>
        </authorList>
    </citation>
    <scope>NUCLEOTIDE SEQUENCE [LARGE SCALE GENOMIC DNA]</scope>
    <source>
        <strain evidence="1 2">YIM 96095</strain>
    </source>
</reference>
<dbReference type="Proteomes" id="UP000269198">
    <property type="component" value="Unassembled WGS sequence"/>
</dbReference>
<organism evidence="1 2">
    <name type="scientific">Halostreptopolyspora alba</name>
    <dbReference type="NCBI Taxonomy" id="2487137"/>
    <lineage>
        <taxon>Bacteria</taxon>
        <taxon>Bacillati</taxon>
        <taxon>Actinomycetota</taxon>
        <taxon>Actinomycetes</taxon>
        <taxon>Streptosporangiales</taxon>
        <taxon>Nocardiopsidaceae</taxon>
        <taxon>Halostreptopolyspora</taxon>
    </lineage>
</organism>
<dbReference type="AlphaFoldDB" id="A0A3N0E445"/>
<sequence length="165" mass="18163">MIWLARLTCGTVLLLVTGCGIVGLGGEGMEETLGKKQAGERVDQHIEDAVAVLPESVRLERRGNLDSASCDDADDNGPNGRVTVSKKYRLRDLPAEENEEHAAALYEHWTGNGYTVLQDSRPDERYIWVEHEEGSFRMALRESSDVLSLTASSPCVWPDGTPHPD</sequence>
<dbReference type="OrthoDB" id="3531020at2"/>
<comment type="caution">
    <text evidence="1">The sequence shown here is derived from an EMBL/GenBank/DDBJ whole genome shotgun (WGS) entry which is preliminary data.</text>
</comment>
<proteinExistence type="predicted"/>
<accession>A0A3N0E445</accession>
<evidence type="ECO:0000313" key="2">
    <source>
        <dbReference type="Proteomes" id="UP000269198"/>
    </source>
</evidence>